<dbReference type="PATRIC" id="fig|584657.3.peg.3819"/>
<evidence type="ECO:0000256" key="7">
    <source>
        <dbReference type="SAM" id="Phobius"/>
    </source>
</evidence>
<feature type="domain" description="Major facilitator superfamily (MFS) profile" evidence="8">
    <location>
        <begin position="35"/>
        <end position="433"/>
    </location>
</feature>
<dbReference type="OrthoDB" id="9810492at2"/>
<evidence type="ECO:0000256" key="3">
    <source>
        <dbReference type="ARBA" id="ARBA00022475"/>
    </source>
</evidence>
<evidence type="ECO:0000259" key="8">
    <source>
        <dbReference type="PROSITE" id="PS50850"/>
    </source>
</evidence>
<dbReference type="EMBL" id="AWQS01000274">
    <property type="protein sequence ID" value="EWT04307.1"/>
    <property type="molecule type" value="Genomic_DNA"/>
</dbReference>
<dbReference type="InterPro" id="IPR050171">
    <property type="entry name" value="MFS_Transporters"/>
</dbReference>
<feature type="transmembrane region" description="Helical" evidence="7">
    <location>
        <begin position="102"/>
        <end position="119"/>
    </location>
</feature>
<comment type="subcellular location">
    <subcellularLocation>
        <location evidence="1">Cell membrane</location>
        <topology evidence="1">Multi-pass membrane protein</topology>
    </subcellularLocation>
</comment>
<feature type="transmembrane region" description="Helical" evidence="7">
    <location>
        <begin position="125"/>
        <end position="146"/>
    </location>
</feature>
<feature type="transmembrane region" description="Helical" evidence="7">
    <location>
        <begin position="70"/>
        <end position="90"/>
    </location>
</feature>
<evidence type="ECO:0000313" key="9">
    <source>
        <dbReference type="EMBL" id="EWT04307.1"/>
    </source>
</evidence>
<evidence type="ECO:0000313" key="10">
    <source>
        <dbReference type="Proteomes" id="UP000019494"/>
    </source>
</evidence>
<gene>
    <name evidence="9" type="ORF">N864_14460</name>
</gene>
<feature type="transmembrane region" description="Helical" evidence="7">
    <location>
        <begin position="166"/>
        <end position="187"/>
    </location>
</feature>
<dbReference type="Pfam" id="PF07690">
    <property type="entry name" value="MFS_1"/>
    <property type="match status" value="2"/>
</dbReference>
<dbReference type="SUPFAM" id="SSF103473">
    <property type="entry name" value="MFS general substrate transporter"/>
    <property type="match status" value="2"/>
</dbReference>
<dbReference type="InterPro" id="IPR020846">
    <property type="entry name" value="MFS_dom"/>
</dbReference>
<evidence type="ECO:0000256" key="5">
    <source>
        <dbReference type="ARBA" id="ARBA00022989"/>
    </source>
</evidence>
<evidence type="ECO:0000256" key="6">
    <source>
        <dbReference type="ARBA" id="ARBA00023136"/>
    </source>
</evidence>
<evidence type="ECO:0000256" key="1">
    <source>
        <dbReference type="ARBA" id="ARBA00004651"/>
    </source>
</evidence>
<keyword evidence="4 7" id="KW-0812">Transmembrane</keyword>
<dbReference type="GO" id="GO:0022857">
    <property type="term" value="F:transmembrane transporter activity"/>
    <property type="evidence" value="ECO:0007669"/>
    <property type="project" value="InterPro"/>
</dbReference>
<feature type="transmembrane region" description="Helical" evidence="7">
    <location>
        <begin position="320"/>
        <end position="339"/>
    </location>
</feature>
<feature type="transmembrane region" description="Helical" evidence="7">
    <location>
        <begin position="193"/>
        <end position="211"/>
    </location>
</feature>
<organism evidence="9 10">
    <name type="scientific">Intrasporangium chromatireducens Q5-1</name>
    <dbReference type="NCBI Taxonomy" id="584657"/>
    <lineage>
        <taxon>Bacteria</taxon>
        <taxon>Bacillati</taxon>
        <taxon>Actinomycetota</taxon>
        <taxon>Actinomycetes</taxon>
        <taxon>Micrococcales</taxon>
        <taxon>Intrasporangiaceae</taxon>
        <taxon>Intrasporangium</taxon>
    </lineage>
</organism>
<dbReference type="InterPro" id="IPR011701">
    <property type="entry name" value="MFS"/>
</dbReference>
<dbReference type="PROSITE" id="PS00216">
    <property type="entry name" value="SUGAR_TRANSPORT_1"/>
    <property type="match status" value="2"/>
</dbReference>
<feature type="transmembrane region" description="Helical" evidence="7">
    <location>
        <begin position="345"/>
        <end position="368"/>
    </location>
</feature>
<feature type="transmembrane region" description="Helical" evidence="7">
    <location>
        <begin position="389"/>
        <end position="405"/>
    </location>
</feature>
<dbReference type="GO" id="GO:0005886">
    <property type="term" value="C:plasma membrane"/>
    <property type="evidence" value="ECO:0007669"/>
    <property type="project" value="UniProtKB-SubCell"/>
</dbReference>
<keyword evidence="5 7" id="KW-1133">Transmembrane helix</keyword>
<name>W9GGJ6_9MICO</name>
<protein>
    <submittedName>
        <fullName evidence="9">MFS transporter</fullName>
    </submittedName>
</protein>
<dbReference type="AlphaFoldDB" id="W9GGJ6"/>
<comment type="caution">
    <text evidence="9">The sequence shown here is derived from an EMBL/GenBank/DDBJ whole genome shotgun (WGS) entry which is preliminary data.</text>
</comment>
<dbReference type="CDD" id="cd17325">
    <property type="entry name" value="MFS_MdtG_SLC18_like"/>
    <property type="match status" value="1"/>
</dbReference>
<feature type="transmembrane region" description="Helical" evidence="7">
    <location>
        <begin position="295"/>
        <end position="313"/>
    </location>
</feature>
<keyword evidence="2" id="KW-0813">Transport</keyword>
<dbReference type="Gene3D" id="1.20.1250.20">
    <property type="entry name" value="MFS general substrate transporter like domains"/>
    <property type="match status" value="2"/>
</dbReference>
<dbReference type="Proteomes" id="UP000019494">
    <property type="component" value="Unassembled WGS sequence"/>
</dbReference>
<feature type="transmembrane region" description="Helical" evidence="7">
    <location>
        <begin position="411"/>
        <end position="430"/>
    </location>
</feature>
<evidence type="ECO:0000256" key="4">
    <source>
        <dbReference type="ARBA" id="ARBA00022692"/>
    </source>
</evidence>
<feature type="transmembrane region" description="Helical" evidence="7">
    <location>
        <begin position="271"/>
        <end position="289"/>
    </location>
</feature>
<proteinExistence type="predicted"/>
<sequence length="438" mass="45362">MKPITAVGLAGTGPTTPSRLPRHPVLGLRQNAAQFTLLVAVNALVGGMLGQERTVVPLLAESAFGLRAHTAGLTFIVAFGVAKAATNYLAGALADRYGRKPVLVVGWLIALPVPLLLIWAPSWAWVIAANVLLGVSQGLTWSTTVIMKIDLVGSARRGLAMGLNEAAGYGAVGLTALATGYLAQAYGLRPAPFLLGIAFAAVGLGLSGLVIRETREHAALEAATHQPRSDGRHDHLHADLSSREVLVHTSVREPALSAASQAGMVNNLGDGLAWGLFPVLFAGAGLSVGRIGLLAALYPAVWGLGQVVTGALSDRWGRKWLIAAGMWLQGIALALIALSNSFLPWALAAALLGAGTAMVYPTLLAAIGDVAHPSWRARAVGVYRLWRDGGFAVGAVMAGIIADAFGVRAAVWAVAAVTVVSGVVVAVRMYETRHPAAR</sequence>
<dbReference type="PANTHER" id="PTHR23517:SF3">
    <property type="entry name" value="INTEGRAL MEMBRANE TRANSPORT PROTEIN"/>
    <property type="match status" value="1"/>
</dbReference>
<dbReference type="RefSeq" id="WP_081794047.1">
    <property type="nucleotide sequence ID" value="NZ_AWQS01000274.1"/>
</dbReference>
<keyword evidence="3" id="KW-1003">Cell membrane</keyword>
<dbReference type="PANTHER" id="PTHR23517">
    <property type="entry name" value="RESISTANCE PROTEIN MDTM, PUTATIVE-RELATED-RELATED"/>
    <property type="match status" value="1"/>
</dbReference>
<keyword evidence="6 7" id="KW-0472">Membrane</keyword>
<dbReference type="InterPro" id="IPR005829">
    <property type="entry name" value="Sugar_transporter_CS"/>
</dbReference>
<dbReference type="PROSITE" id="PS50850">
    <property type="entry name" value="MFS"/>
    <property type="match status" value="1"/>
</dbReference>
<evidence type="ECO:0000256" key="2">
    <source>
        <dbReference type="ARBA" id="ARBA00022448"/>
    </source>
</evidence>
<reference evidence="10" key="1">
    <citation type="submission" date="2013-08" db="EMBL/GenBank/DDBJ databases">
        <title>Intrasporangium oryzae NRRL B-24470.</title>
        <authorList>
            <person name="Liu H."/>
            <person name="Wang G."/>
        </authorList>
    </citation>
    <scope>NUCLEOTIDE SEQUENCE [LARGE SCALE GENOMIC DNA]</scope>
    <source>
        <strain evidence="10">Q5-1</strain>
    </source>
</reference>
<dbReference type="InterPro" id="IPR036259">
    <property type="entry name" value="MFS_trans_sf"/>
</dbReference>
<keyword evidence="10" id="KW-1185">Reference proteome</keyword>
<accession>W9GGJ6</accession>